<protein>
    <submittedName>
        <fullName evidence="1">Uncharacterized protein</fullName>
    </submittedName>
</protein>
<evidence type="ECO:0000313" key="3">
    <source>
        <dbReference type="EMBL" id="KAE9284986.1"/>
    </source>
</evidence>
<evidence type="ECO:0000313" key="6">
    <source>
        <dbReference type="Proteomes" id="UP000435112"/>
    </source>
</evidence>
<dbReference type="EMBL" id="QXFU01003479">
    <property type="protein sequence ID" value="KAE8975053.1"/>
    <property type="molecule type" value="Genomic_DNA"/>
</dbReference>
<proteinExistence type="predicted"/>
<dbReference type="Proteomes" id="UP000435112">
    <property type="component" value="Unassembled WGS sequence"/>
</dbReference>
<evidence type="ECO:0000313" key="5">
    <source>
        <dbReference type="Proteomes" id="UP000434957"/>
    </source>
</evidence>
<evidence type="ECO:0000313" key="1">
    <source>
        <dbReference type="EMBL" id="KAE8975053.1"/>
    </source>
</evidence>
<sequence>MASRYGKLVSAFSSFSSGARGDLPPKQSPNIFEFFFSKGDIFFKRSPLGVKFESGDVR</sequence>
<evidence type="ECO:0000313" key="4">
    <source>
        <dbReference type="Proteomes" id="UP000429607"/>
    </source>
</evidence>
<name>A0A6A3I4Q4_9STRA</name>
<accession>A0A6A3I4Q4</accession>
<gene>
    <name evidence="2" type="ORF">PR001_g25157</name>
    <name evidence="1" type="ORF">PR002_g25714</name>
    <name evidence="3" type="ORF">PR003_g26710</name>
</gene>
<reference evidence="4 6" key="1">
    <citation type="submission" date="2018-09" db="EMBL/GenBank/DDBJ databases">
        <title>Genomic investigation of the strawberry pathogen Phytophthora fragariae indicates pathogenicity is determined by transcriptional variation in three key races.</title>
        <authorList>
            <person name="Adams T.M."/>
            <person name="Armitage A.D."/>
            <person name="Sobczyk M.K."/>
            <person name="Bates H.J."/>
            <person name="Dunwell J.M."/>
            <person name="Nellist C.F."/>
            <person name="Harrison R.J."/>
        </authorList>
    </citation>
    <scope>NUCLEOTIDE SEQUENCE [LARGE SCALE GENOMIC DNA]</scope>
    <source>
        <strain evidence="2 4">SCRP249</strain>
        <strain evidence="1 6">SCRP324</strain>
        <strain evidence="3 5">SCRP333</strain>
    </source>
</reference>
<organism evidence="1 6">
    <name type="scientific">Phytophthora rubi</name>
    <dbReference type="NCBI Taxonomy" id="129364"/>
    <lineage>
        <taxon>Eukaryota</taxon>
        <taxon>Sar</taxon>
        <taxon>Stramenopiles</taxon>
        <taxon>Oomycota</taxon>
        <taxon>Peronosporomycetes</taxon>
        <taxon>Peronosporales</taxon>
        <taxon>Peronosporaceae</taxon>
        <taxon>Phytophthora</taxon>
    </lineage>
</organism>
<dbReference type="EMBL" id="QXFT01003524">
    <property type="protein sequence ID" value="KAE9284986.1"/>
    <property type="molecule type" value="Genomic_DNA"/>
</dbReference>
<keyword evidence="5" id="KW-1185">Reference proteome</keyword>
<dbReference type="EMBL" id="QXFV01003374">
    <property type="protein sequence ID" value="KAE8977342.1"/>
    <property type="molecule type" value="Genomic_DNA"/>
</dbReference>
<dbReference type="Proteomes" id="UP000434957">
    <property type="component" value="Unassembled WGS sequence"/>
</dbReference>
<dbReference type="Proteomes" id="UP000429607">
    <property type="component" value="Unassembled WGS sequence"/>
</dbReference>
<comment type="caution">
    <text evidence="1">The sequence shown here is derived from an EMBL/GenBank/DDBJ whole genome shotgun (WGS) entry which is preliminary data.</text>
</comment>
<dbReference type="AlphaFoldDB" id="A0A6A3I4Q4"/>
<evidence type="ECO:0000313" key="2">
    <source>
        <dbReference type="EMBL" id="KAE8977342.1"/>
    </source>
</evidence>